<dbReference type="KEGG" id="pchm:VFPPC_15952"/>
<name>A0A179FJL9_METCM</name>
<organism evidence="1 2">
    <name type="scientific">Pochonia chlamydosporia 170</name>
    <dbReference type="NCBI Taxonomy" id="1380566"/>
    <lineage>
        <taxon>Eukaryota</taxon>
        <taxon>Fungi</taxon>
        <taxon>Dikarya</taxon>
        <taxon>Ascomycota</taxon>
        <taxon>Pezizomycotina</taxon>
        <taxon>Sordariomycetes</taxon>
        <taxon>Hypocreomycetidae</taxon>
        <taxon>Hypocreales</taxon>
        <taxon>Clavicipitaceae</taxon>
        <taxon>Pochonia</taxon>
    </lineage>
</organism>
<gene>
    <name evidence="1" type="ORF">VFPPC_15952</name>
</gene>
<comment type="caution">
    <text evidence="1">The sequence shown here is derived from an EMBL/GenBank/DDBJ whole genome shotgun (WGS) entry which is preliminary data.</text>
</comment>
<dbReference type="GeneID" id="28857699"/>
<reference evidence="1 2" key="1">
    <citation type="journal article" date="2016" name="PLoS Pathog.">
        <title>Biosynthesis of antibiotic leucinostatins in bio-control fungus Purpureocillium lilacinum and their inhibition on phytophthora revealed by genome mining.</title>
        <authorList>
            <person name="Wang G."/>
            <person name="Liu Z."/>
            <person name="Lin R."/>
            <person name="Li E."/>
            <person name="Mao Z."/>
            <person name="Ling J."/>
            <person name="Yang Y."/>
            <person name="Yin W.B."/>
            <person name="Xie B."/>
        </authorList>
    </citation>
    <scope>NUCLEOTIDE SEQUENCE [LARGE SCALE GENOMIC DNA]</scope>
    <source>
        <strain evidence="1">170</strain>
    </source>
</reference>
<protein>
    <submittedName>
        <fullName evidence="1">Uncharacterized protein</fullName>
    </submittedName>
</protein>
<dbReference type="RefSeq" id="XP_018142912.1">
    <property type="nucleotide sequence ID" value="XM_018293705.1"/>
</dbReference>
<sequence>MILSSWISTWCCEVQVNVPVDHSQIETSAVCDGFGFVNEKVACLFAFSDK</sequence>
<evidence type="ECO:0000313" key="2">
    <source>
        <dbReference type="Proteomes" id="UP000078397"/>
    </source>
</evidence>
<dbReference type="AlphaFoldDB" id="A0A179FJL9"/>
<evidence type="ECO:0000313" key="1">
    <source>
        <dbReference type="EMBL" id="OAQ65825.1"/>
    </source>
</evidence>
<keyword evidence="2" id="KW-1185">Reference proteome</keyword>
<proteinExistence type="predicted"/>
<dbReference type="Proteomes" id="UP000078397">
    <property type="component" value="Unassembled WGS sequence"/>
</dbReference>
<accession>A0A179FJL9</accession>
<dbReference type="EMBL" id="LSBJ02000004">
    <property type="protein sequence ID" value="OAQ65825.1"/>
    <property type="molecule type" value="Genomic_DNA"/>
</dbReference>